<dbReference type="PROSITE" id="PS00155">
    <property type="entry name" value="CUTINASE_1"/>
    <property type="match status" value="1"/>
</dbReference>
<dbReference type="AlphaFoldDB" id="A0A9W8YM27"/>
<comment type="subcellular location">
    <subcellularLocation>
        <location evidence="1 13">Secreted</location>
    </subcellularLocation>
</comment>
<evidence type="ECO:0000256" key="9">
    <source>
        <dbReference type="ARBA" id="ARBA00023157"/>
    </source>
</evidence>
<dbReference type="Gene3D" id="3.40.50.1820">
    <property type="entry name" value="alpha/beta hydrolase"/>
    <property type="match status" value="1"/>
</dbReference>
<keyword evidence="7 13" id="KW-0378">Hydrolase</keyword>
<feature type="signal peptide" evidence="13">
    <location>
        <begin position="1"/>
        <end position="17"/>
    </location>
</feature>
<comment type="similarity">
    <text evidence="2 13">Belongs to the cutinase family.</text>
</comment>
<evidence type="ECO:0000256" key="10">
    <source>
        <dbReference type="ARBA" id="ARBA00034045"/>
    </source>
</evidence>
<dbReference type="SMART" id="SM01110">
    <property type="entry name" value="Cutinase"/>
    <property type="match status" value="1"/>
</dbReference>
<feature type="active site" description="Proton donor/acceptor" evidence="11">
    <location>
        <position position="223"/>
    </location>
</feature>
<dbReference type="OrthoDB" id="2975078at2759"/>
<evidence type="ECO:0000256" key="3">
    <source>
        <dbReference type="ARBA" id="ARBA00013095"/>
    </source>
</evidence>
<keyword evidence="15" id="KW-1185">Reference proteome</keyword>
<accession>A0A9W8YM27</accession>
<protein>
    <recommendedName>
        <fullName evidence="3 13">Cutinase</fullName>
        <ecNumber evidence="3 13">3.1.1.74</ecNumber>
    </recommendedName>
</protein>
<keyword evidence="5 13" id="KW-0964">Secreted</keyword>
<dbReference type="Pfam" id="PF01083">
    <property type="entry name" value="Cutinase"/>
    <property type="match status" value="1"/>
</dbReference>
<evidence type="ECO:0000256" key="1">
    <source>
        <dbReference type="ARBA" id="ARBA00004613"/>
    </source>
</evidence>
<reference evidence="14" key="1">
    <citation type="submission" date="2022-10" db="EMBL/GenBank/DDBJ databases">
        <title>Tapping the CABI collections for fungal endophytes: first genome assemblies for Collariella, Neodidymelliopsis, Ascochyta clinopodiicola, Didymella pomorum, Didymosphaeria variabile, Neocosmospora piperis and Neocucurbitaria cava.</title>
        <authorList>
            <person name="Hill R."/>
        </authorList>
    </citation>
    <scope>NUCLEOTIDE SEQUENCE</scope>
    <source>
        <strain evidence="14">IMI 355082</strain>
    </source>
</reference>
<proteinExistence type="inferred from homology"/>
<evidence type="ECO:0000256" key="13">
    <source>
        <dbReference type="RuleBase" id="RU361263"/>
    </source>
</evidence>
<dbReference type="InterPro" id="IPR029058">
    <property type="entry name" value="AB_hydrolase_fold"/>
</dbReference>
<name>A0A9W8YM27_9PEZI</name>
<keyword evidence="8" id="KW-0843">Virulence</keyword>
<sequence>MKASLLLTASLPASVLAAPITAIPSGPVSTWTTHIRSLLNSISSSLATRAAPYATTANELTDGTACRDVTLIYARGTTQNGNIGAAGDVGPLMMNNVSALIGADKLAVQGVDYDADVVGFLGNLVGVDDEGAQTMADLVSRASTQCPATKIVMSGYSQGGQLVHAAADKLGDSAALKQVAAVVIFGDPDNGDPVGTIAADKVQVICHDGDNICAGGVLILPPHLNYQIDAKAAADFIASKVA</sequence>
<evidence type="ECO:0000256" key="2">
    <source>
        <dbReference type="ARBA" id="ARBA00007534"/>
    </source>
</evidence>
<dbReference type="GO" id="GO:0016052">
    <property type="term" value="P:carbohydrate catabolic process"/>
    <property type="evidence" value="ECO:0007669"/>
    <property type="project" value="TreeGrafter"/>
</dbReference>
<dbReference type="PRINTS" id="PR00129">
    <property type="entry name" value="CUTINASE"/>
</dbReference>
<dbReference type="PANTHER" id="PTHR48250:SF3">
    <property type="entry name" value="CUTINASE 1-RELATED"/>
    <property type="match status" value="1"/>
</dbReference>
<evidence type="ECO:0000256" key="8">
    <source>
        <dbReference type="ARBA" id="ARBA00023026"/>
    </source>
</evidence>
<dbReference type="Proteomes" id="UP001140453">
    <property type="component" value="Unassembled WGS sequence"/>
</dbReference>
<evidence type="ECO:0000256" key="4">
    <source>
        <dbReference type="ARBA" id="ARBA00022487"/>
    </source>
</evidence>
<feature type="active site" description="Nucleophile" evidence="11">
    <location>
        <position position="157"/>
    </location>
</feature>
<feature type="active site" evidence="11">
    <location>
        <position position="210"/>
    </location>
</feature>
<evidence type="ECO:0000256" key="5">
    <source>
        <dbReference type="ARBA" id="ARBA00022525"/>
    </source>
</evidence>
<dbReference type="InterPro" id="IPR043580">
    <property type="entry name" value="CUTINASE_1"/>
</dbReference>
<evidence type="ECO:0000256" key="12">
    <source>
        <dbReference type="PIRSR" id="PIRSR611150-2"/>
    </source>
</evidence>
<keyword evidence="4 13" id="KW-0719">Serine esterase</keyword>
<keyword evidence="9 12" id="KW-1015">Disulfide bond</keyword>
<comment type="function">
    <text evidence="13">Catalyzes the hydrolysis of complex carboxylic polyesters found in the cell wall of plants. Degrades cutin, a macromolecule that forms the structure of the plant cuticle.</text>
</comment>
<dbReference type="InterPro" id="IPR043579">
    <property type="entry name" value="CUTINASE_2"/>
</dbReference>
<evidence type="ECO:0000256" key="11">
    <source>
        <dbReference type="PIRSR" id="PIRSR611150-1"/>
    </source>
</evidence>
<evidence type="ECO:0000313" key="15">
    <source>
        <dbReference type="Proteomes" id="UP001140453"/>
    </source>
</evidence>
<dbReference type="GO" id="GO:0005576">
    <property type="term" value="C:extracellular region"/>
    <property type="evidence" value="ECO:0007669"/>
    <property type="project" value="UniProtKB-SubCell"/>
</dbReference>
<evidence type="ECO:0000313" key="14">
    <source>
        <dbReference type="EMBL" id="KAJ4386568.1"/>
    </source>
</evidence>
<dbReference type="PROSITE" id="PS00931">
    <property type="entry name" value="CUTINASE_2"/>
    <property type="match status" value="1"/>
</dbReference>
<dbReference type="GO" id="GO:0050525">
    <property type="term" value="F:cutinase activity"/>
    <property type="evidence" value="ECO:0007669"/>
    <property type="project" value="UniProtKB-UniRule"/>
</dbReference>
<dbReference type="EMBL" id="JAPEVB010000006">
    <property type="protein sequence ID" value="KAJ4386568.1"/>
    <property type="molecule type" value="Genomic_DNA"/>
</dbReference>
<dbReference type="SUPFAM" id="SSF53474">
    <property type="entry name" value="alpha/beta-Hydrolases"/>
    <property type="match status" value="1"/>
</dbReference>
<evidence type="ECO:0000256" key="6">
    <source>
        <dbReference type="ARBA" id="ARBA00022729"/>
    </source>
</evidence>
<comment type="catalytic activity">
    <reaction evidence="10 13">
        <text>cutin + H2O = cutin monomers.</text>
        <dbReference type="EC" id="3.1.1.74"/>
    </reaction>
</comment>
<comment type="caution">
    <text evidence="14">The sequence shown here is derived from an EMBL/GenBank/DDBJ whole genome shotgun (WGS) entry which is preliminary data.</text>
</comment>
<feature type="disulfide bond" evidence="12">
    <location>
        <begin position="206"/>
        <end position="213"/>
    </location>
</feature>
<dbReference type="PANTHER" id="PTHR48250">
    <property type="entry name" value="CUTINASE 2-RELATED"/>
    <property type="match status" value="1"/>
</dbReference>
<dbReference type="InterPro" id="IPR011150">
    <property type="entry name" value="Cutinase_monf"/>
</dbReference>
<feature type="chain" id="PRO_5041013981" description="Cutinase" evidence="13">
    <location>
        <begin position="18"/>
        <end position="242"/>
    </location>
</feature>
<keyword evidence="6 13" id="KW-0732">Signal</keyword>
<evidence type="ECO:0000256" key="7">
    <source>
        <dbReference type="ARBA" id="ARBA00022801"/>
    </source>
</evidence>
<organism evidence="14 15">
    <name type="scientific">Gnomoniopsis smithogilvyi</name>
    <dbReference type="NCBI Taxonomy" id="1191159"/>
    <lineage>
        <taxon>Eukaryota</taxon>
        <taxon>Fungi</taxon>
        <taxon>Dikarya</taxon>
        <taxon>Ascomycota</taxon>
        <taxon>Pezizomycotina</taxon>
        <taxon>Sordariomycetes</taxon>
        <taxon>Sordariomycetidae</taxon>
        <taxon>Diaporthales</taxon>
        <taxon>Gnomoniaceae</taxon>
        <taxon>Gnomoniopsis</taxon>
    </lineage>
</organism>
<feature type="disulfide bond" evidence="12">
    <location>
        <begin position="66"/>
        <end position="146"/>
    </location>
</feature>
<dbReference type="InterPro" id="IPR000675">
    <property type="entry name" value="Cutinase/axe"/>
</dbReference>
<gene>
    <name evidence="14" type="ORF">N0V93_009466</name>
</gene>
<dbReference type="EC" id="3.1.1.74" evidence="3 13"/>